<dbReference type="AlphaFoldDB" id="A0A0A0BIM2"/>
<dbReference type="GO" id="GO:0008233">
    <property type="term" value="F:peptidase activity"/>
    <property type="evidence" value="ECO:0007669"/>
    <property type="project" value="InterPro"/>
</dbReference>
<evidence type="ECO:0000313" key="4">
    <source>
        <dbReference type="Proteomes" id="UP000029999"/>
    </source>
</evidence>
<comment type="caution">
    <text evidence="3">The sequence shown here is derived from an EMBL/GenBank/DDBJ whole genome shotgun (WGS) entry which is preliminary data.</text>
</comment>
<evidence type="ECO:0000259" key="2">
    <source>
        <dbReference type="PROSITE" id="PS50990"/>
    </source>
</evidence>
<keyword evidence="1" id="KW-0732">Signal</keyword>
<reference evidence="3 4" key="1">
    <citation type="submission" date="2014-09" db="EMBL/GenBank/DDBJ databases">
        <authorList>
            <person name="Grob C."/>
            <person name="Taubert M."/>
            <person name="Howat A.M."/>
            <person name="Burns O.J."/>
            <person name="Dixon J.L."/>
            <person name="Chen Y."/>
            <person name="Murrell J.C."/>
        </authorList>
    </citation>
    <scope>NUCLEOTIDE SEQUENCE [LARGE SCALE GENOMIC DNA]</scope>
    <source>
        <strain evidence="3">L4</strain>
    </source>
</reference>
<dbReference type="Gene3D" id="3.90.70.10">
    <property type="entry name" value="Cysteine proteinases"/>
    <property type="match status" value="1"/>
</dbReference>
<feature type="chain" id="PRO_5001959335" evidence="1">
    <location>
        <begin position="26"/>
        <end position="233"/>
    </location>
</feature>
<dbReference type="Pfam" id="PF03412">
    <property type="entry name" value="Peptidase_C39"/>
    <property type="match status" value="1"/>
</dbReference>
<dbReference type="GO" id="GO:0005524">
    <property type="term" value="F:ATP binding"/>
    <property type="evidence" value="ECO:0007669"/>
    <property type="project" value="InterPro"/>
</dbReference>
<organism evidence="3 4">
    <name type="scientific">Methylophaga thiooxydans</name>
    <dbReference type="NCBI Taxonomy" id="392484"/>
    <lineage>
        <taxon>Bacteria</taxon>
        <taxon>Pseudomonadati</taxon>
        <taxon>Pseudomonadota</taxon>
        <taxon>Gammaproteobacteria</taxon>
        <taxon>Thiotrichales</taxon>
        <taxon>Piscirickettsiaceae</taxon>
        <taxon>Methylophaga</taxon>
    </lineage>
</organism>
<gene>
    <name evidence="3" type="ORF">LP43_0202</name>
</gene>
<evidence type="ECO:0000313" key="3">
    <source>
        <dbReference type="EMBL" id="KGM07786.1"/>
    </source>
</evidence>
<dbReference type="GO" id="GO:0006508">
    <property type="term" value="P:proteolysis"/>
    <property type="evidence" value="ECO:0007669"/>
    <property type="project" value="InterPro"/>
</dbReference>
<feature type="signal peptide" evidence="1">
    <location>
        <begin position="1"/>
        <end position="25"/>
    </location>
</feature>
<dbReference type="PROSITE" id="PS50990">
    <property type="entry name" value="PEPTIDASE_C39"/>
    <property type="match status" value="1"/>
</dbReference>
<protein>
    <submittedName>
        <fullName evidence="3">Fap protein with C39 domain</fullName>
    </submittedName>
</protein>
<dbReference type="RefSeq" id="WP_052093814.1">
    <property type="nucleotide sequence ID" value="NZ_JRQD01000001.1"/>
</dbReference>
<proteinExistence type="predicted"/>
<accession>A0A0A0BIM2</accession>
<evidence type="ECO:0000256" key="1">
    <source>
        <dbReference type="SAM" id="SignalP"/>
    </source>
</evidence>
<dbReference type="GO" id="GO:0016020">
    <property type="term" value="C:membrane"/>
    <property type="evidence" value="ECO:0007669"/>
    <property type="project" value="InterPro"/>
</dbReference>
<feature type="domain" description="Peptidase C39" evidence="2">
    <location>
        <begin position="57"/>
        <end position="187"/>
    </location>
</feature>
<dbReference type="Proteomes" id="UP000029999">
    <property type="component" value="Unassembled WGS sequence"/>
</dbReference>
<dbReference type="CDD" id="cd02423">
    <property type="entry name" value="Peptidase_C39G"/>
    <property type="match status" value="1"/>
</dbReference>
<dbReference type="InterPro" id="IPR005074">
    <property type="entry name" value="Peptidase_C39"/>
</dbReference>
<dbReference type="EMBL" id="JRQD01000001">
    <property type="protein sequence ID" value="KGM07786.1"/>
    <property type="molecule type" value="Genomic_DNA"/>
</dbReference>
<name>A0A0A0BIM2_9GAMM</name>
<sequence>MKDKKSTLLLTSLFGLWLSISLSNAANIQFSGVIPGTIINKNIISMREQHFVEMVPQQTDFSCGAAALATILNYAYSYDFTEADVIEGMLKVSDLQLVQSQGFSLLDIKHYVETLGLRGRGYSVNPEILDRIKIPTIALLDIRGYKHFVVLKKTTQDKVYIADPALGNRVMDRQDFVNGWNKVTFAIIGEGFDRDSILLRPKEPLTARNTVDTWRPLTDAELVEFGFYRSELF</sequence>
<dbReference type="STRING" id="392484.LP43_0202"/>